<feature type="compositionally biased region" description="Basic and acidic residues" evidence="10">
    <location>
        <begin position="41"/>
        <end position="55"/>
    </location>
</feature>
<dbReference type="EMBL" id="WKFB01000435">
    <property type="protein sequence ID" value="KAF6723288.1"/>
    <property type="molecule type" value="Genomic_DNA"/>
</dbReference>
<gene>
    <name evidence="12" type="ORF">FQA47_015951</name>
</gene>
<dbReference type="PRINTS" id="PR00205">
    <property type="entry name" value="CADHERIN"/>
</dbReference>
<keyword evidence="5" id="KW-0130">Cell adhesion</keyword>
<evidence type="ECO:0000256" key="7">
    <source>
        <dbReference type="ARBA" id="ARBA00023136"/>
    </source>
</evidence>
<protein>
    <submittedName>
        <fullName evidence="12">Protocadherin-16</fullName>
    </submittedName>
</protein>
<comment type="subcellular location">
    <subcellularLocation>
        <location evidence="1">Membrane</location>
    </subcellularLocation>
</comment>
<dbReference type="PROSITE" id="PS00232">
    <property type="entry name" value="CADHERIN_1"/>
    <property type="match status" value="1"/>
</dbReference>
<proteinExistence type="predicted"/>
<evidence type="ECO:0000256" key="1">
    <source>
        <dbReference type="ARBA" id="ARBA00004370"/>
    </source>
</evidence>
<dbReference type="InterPro" id="IPR002126">
    <property type="entry name" value="Cadherin-like_dom"/>
</dbReference>
<keyword evidence="2" id="KW-0812">Transmembrane</keyword>
<evidence type="ECO:0000256" key="8">
    <source>
        <dbReference type="ARBA" id="ARBA00023180"/>
    </source>
</evidence>
<evidence type="ECO:0000256" key="3">
    <source>
        <dbReference type="ARBA" id="ARBA00022737"/>
    </source>
</evidence>
<evidence type="ECO:0000256" key="2">
    <source>
        <dbReference type="ARBA" id="ARBA00022692"/>
    </source>
</evidence>
<name>A0A834C766_ORYME</name>
<dbReference type="Proteomes" id="UP000646548">
    <property type="component" value="Unassembled WGS sequence"/>
</dbReference>
<keyword evidence="7" id="KW-0472">Membrane</keyword>
<evidence type="ECO:0000313" key="13">
    <source>
        <dbReference type="Proteomes" id="UP000646548"/>
    </source>
</evidence>
<dbReference type="GO" id="GO:0005886">
    <property type="term" value="C:plasma membrane"/>
    <property type="evidence" value="ECO:0007669"/>
    <property type="project" value="InterPro"/>
</dbReference>
<sequence>MNHHFIPAESLEPMILHERQTEHQICASPLRAQLRVHGLSRREEVRGGEPDDHRAGWGSQSRHAPALGSALSGAVVLNAGSERSGAPAAPRAATDPAWRSLKFRGLRRKDPAVEMFVKCFPSPPHQPPEPLGSPASGSLPQGRLPFFHGHVFENSPAASKVNGLSIPVTRVNAQKWCPAASGMRFKLYGNGSDDFRAFAHHKRGNVLLKTSRVLDREVRSEYQLSLARCCRTCASVASVKVDVLDTNDHQPTFLSASSIHISLDDTAALRSVIYRLEAADEDGGKNAELAFVSVPANGSLYVVPKTGEVLLVDSILGRNSTITVYVYARDHGWPPLTSRAVLMSVTPRRWGGGRSAARAGRAPRALLDPGTVMTLNVSEDVGVGSVVVSLNPTRFQSAAYELIFPEAESAAVSVGRDSGDITVTRRLDREAEPVLELTVKIQDKQDISASPYLLLRWSAAVFWRERSRRQNQSRFKEDAEHRSTCGRDL</sequence>
<feature type="region of interest" description="Disordered" evidence="10">
    <location>
        <begin position="41"/>
        <end position="65"/>
    </location>
</feature>
<evidence type="ECO:0000256" key="4">
    <source>
        <dbReference type="ARBA" id="ARBA00022837"/>
    </source>
</evidence>
<dbReference type="InterPro" id="IPR015919">
    <property type="entry name" value="Cadherin-like_sf"/>
</dbReference>
<keyword evidence="8" id="KW-0325">Glycoprotein</keyword>
<evidence type="ECO:0000313" key="12">
    <source>
        <dbReference type="EMBL" id="KAF6723288.1"/>
    </source>
</evidence>
<keyword evidence="4 9" id="KW-0106">Calcium</keyword>
<dbReference type="SUPFAM" id="SSF49313">
    <property type="entry name" value="Cadherin-like"/>
    <property type="match status" value="3"/>
</dbReference>
<comment type="caution">
    <text evidence="12">The sequence shown here is derived from an EMBL/GenBank/DDBJ whole genome shotgun (WGS) entry which is preliminary data.</text>
</comment>
<dbReference type="GO" id="GO:0009653">
    <property type="term" value="P:anatomical structure morphogenesis"/>
    <property type="evidence" value="ECO:0007669"/>
    <property type="project" value="UniProtKB-ARBA"/>
</dbReference>
<evidence type="ECO:0000256" key="5">
    <source>
        <dbReference type="ARBA" id="ARBA00022889"/>
    </source>
</evidence>
<evidence type="ECO:0000256" key="6">
    <source>
        <dbReference type="ARBA" id="ARBA00022989"/>
    </source>
</evidence>
<dbReference type="FunFam" id="2.60.40.60:FF:000404">
    <property type="entry name" value="Si:ch211-186j3.6"/>
    <property type="match status" value="1"/>
</dbReference>
<keyword evidence="6" id="KW-1133">Transmembrane helix</keyword>
<dbReference type="AlphaFoldDB" id="A0A834C766"/>
<dbReference type="PROSITE" id="PS50268">
    <property type="entry name" value="CADHERIN_2"/>
    <property type="match status" value="2"/>
</dbReference>
<evidence type="ECO:0000256" key="9">
    <source>
        <dbReference type="PROSITE-ProRule" id="PRU00043"/>
    </source>
</evidence>
<dbReference type="Gene3D" id="2.60.40.60">
    <property type="entry name" value="Cadherins"/>
    <property type="match status" value="3"/>
</dbReference>
<keyword evidence="3" id="KW-0677">Repeat</keyword>
<organism evidence="12 13">
    <name type="scientific">Oryzias melastigma</name>
    <name type="common">Marine medaka</name>
    <dbReference type="NCBI Taxonomy" id="30732"/>
    <lineage>
        <taxon>Eukaryota</taxon>
        <taxon>Metazoa</taxon>
        <taxon>Chordata</taxon>
        <taxon>Craniata</taxon>
        <taxon>Vertebrata</taxon>
        <taxon>Euteleostomi</taxon>
        <taxon>Actinopterygii</taxon>
        <taxon>Neopterygii</taxon>
        <taxon>Teleostei</taxon>
        <taxon>Neoteleostei</taxon>
        <taxon>Acanthomorphata</taxon>
        <taxon>Ovalentaria</taxon>
        <taxon>Atherinomorphae</taxon>
        <taxon>Beloniformes</taxon>
        <taxon>Adrianichthyidae</taxon>
        <taxon>Oryziinae</taxon>
        <taxon>Oryzias</taxon>
    </lineage>
</organism>
<accession>A0A834C766</accession>
<evidence type="ECO:0000259" key="11">
    <source>
        <dbReference type="PROSITE" id="PS50268"/>
    </source>
</evidence>
<dbReference type="PANTHER" id="PTHR24026">
    <property type="entry name" value="FAT ATYPICAL CADHERIN-RELATED"/>
    <property type="match status" value="1"/>
</dbReference>
<feature type="domain" description="Cadherin" evidence="11">
    <location>
        <begin position="369"/>
        <end position="451"/>
    </location>
</feature>
<evidence type="ECO:0000256" key="10">
    <source>
        <dbReference type="SAM" id="MobiDB-lite"/>
    </source>
</evidence>
<feature type="domain" description="Cadherin" evidence="11">
    <location>
        <begin position="143"/>
        <end position="253"/>
    </location>
</feature>
<dbReference type="InterPro" id="IPR020894">
    <property type="entry name" value="Cadherin_CS"/>
</dbReference>
<dbReference type="GO" id="GO:0007156">
    <property type="term" value="P:homophilic cell adhesion via plasma membrane adhesion molecules"/>
    <property type="evidence" value="ECO:0007669"/>
    <property type="project" value="InterPro"/>
</dbReference>
<dbReference type="GO" id="GO:0005509">
    <property type="term" value="F:calcium ion binding"/>
    <property type="evidence" value="ECO:0007669"/>
    <property type="project" value="UniProtKB-UniRule"/>
</dbReference>
<dbReference type="CDD" id="cd11304">
    <property type="entry name" value="Cadherin_repeat"/>
    <property type="match status" value="3"/>
</dbReference>
<dbReference type="PANTHER" id="PTHR24026:SF136">
    <property type="entry name" value="PROTOCADHERIN-23"/>
    <property type="match status" value="1"/>
</dbReference>
<reference evidence="12" key="1">
    <citation type="journal article" name="BMC Genomics">
        <title>Long-read sequencing and de novo genome assembly of marine medaka (Oryzias melastigma).</title>
        <authorList>
            <person name="Liang P."/>
            <person name="Saqib H.S.A."/>
            <person name="Ni X."/>
            <person name="Shen Y."/>
        </authorList>
    </citation>
    <scope>NUCLEOTIDE SEQUENCE</scope>
    <source>
        <strain evidence="12">Bigg-433</strain>
    </source>
</reference>